<keyword evidence="2" id="KW-1185">Reference proteome</keyword>
<reference evidence="1" key="1">
    <citation type="journal article" date="2020" name="Fungal Divers.">
        <title>Resolving the Mortierellaceae phylogeny through synthesis of multi-gene phylogenetics and phylogenomics.</title>
        <authorList>
            <person name="Vandepol N."/>
            <person name="Liber J."/>
            <person name="Desiro A."/>
            <person name="Na H."/>
            <person name="Kennedy M."/>
            <person name="Barry K."/>
            <person name="Grigoriev I.V."/>
            <person name="Miller A.N."/>
            <person name="O'Donnell K."/>
            <person name="Stajich J.E."/>
            <person name="Bonito G."/>
        </authorList>
    </citation>
    <scope>NUCLEOTIDE SEQUENCE</scope>
    <source>
        <strain evidence="1">BC1065</strain>
    </source>
</reference>
<name>A0A9P6UBN0_9FUNG</name>
<dbReference type="Proteomes" id="UP000807716">
    <property type="component" value="Unassembled WGS sequence"/>
</dbReference>
<dbReference type="OrthoDB" id="5576763at2759"/>
<dbReference type="EMBL" id="JAAAJB010000058">
    <property type="protein sequence ID" value="KAG0268176.1"/>
    <property type="molecule type" value="Genomic_DNA"/>
</dbReference>
<gene>
    <name evidence="1" type="ORF">DFQ27_007407</name>
</gene>
<comment type="caution">
    <text evidence="1">The sequence shown here is derived from an EMBL/GenBank/DDBJ whole genome shotgun (WGS) entry which is preliminary data.</text>
</comment>
<protein>
    <submittedName>
        <fullName evidence="1">Uncharacterized protein</fullName>
    </submittedName>
</protein>
<accession>A0A9P6UBN0</accession>
<dbReference type="AlphaFoldDB" id="A0A9P6UBN0"/>
<evidence type="ECO:0000313" key="2">
    <source>
        <dbReference type="Proteomes" id="UP000807716"/>
    </source>
</evidence>
<organism evidence="1 2">
    <name type="scientific">Actinomortierella ambigua</name>
    <dbReference type="NCBI Taxonomy" id="1343610"/>
    <lineage>
        <taxon>Eukaryota</taxon>
        <taxon>Fungi</taxon>
        <taxon>Fungi incertae sedis</taxon>
        <taxon>Mucoromycota</taxon>
        <taxon>Mortierellomycotina</taxon>
        <taxon>Mortierellomycetes</taxon>
        <taxon>Mortierellales</taxon>
        <taxon>Mortierellaceae</taxon>
        <taxon>Actinomortierella</taxon>
    </lineage>
</organism>
<evidence type="ECO:0000313" key="1">
    <source>
        <dbReference type="EMBL" id="KAG0268176.1"/>
    </source>
</evidence>
<sequence length="197" mass="21810">MSHKWGYNVAQQVRFKNSANVAFIGLQPYADAGGQSVFRASLTTFQNGTTSNHHTCHPMRNSPGIECSIMINGNYNHTYELKIEKAYETTWRGLVKDSVNDDLYLIGLWTLPPTTGNITNGNNGYIDYMPWSDAQTSPDCSTLPIAEVTMYDPFSYTEGVSGGRIDRVLEYGTCAGAMNFKNKTVDGGYDFTIGFLP</sequence>
<proteinExistence type="predicted"/>